<sequence>MTEKHNIYNTAKIRNYRRKIAKALRDDLINTIISWKEKEQDELLKSGLEPDQHTYAISKVECEAYQGLVWRALDPNELYNTPYHKSVIDDIKKEHPDLIVSKCTKYIVSYHLFKKEDIEAAMSVDIKPLFFHK</sequence>
<comment type="caution">
    <text evidence="1">The sequence shown here is derived from an EMBL/GenBank/DDBJ whole genome shotgun (WGS) entry which is preliminary data.</text>
</comment>
<name>A0A150IHI0_9EURY</name>
<organism evidence="1 2">
    <name type="scientific">Candidatus Methanofastidiosum methylothiophilum</name>
    <dbReference type="NCBI Taxonomy" id="1705564"/>
    <lineage>
        <taxon>Archaea</taxon>
        <taxon>Methanobacteriati</taxon>
        <taxon>Methanobacteriota</taxon>
        <taxon>Stenosarchaea group</taxon>
        <taxon>Candidatus Methanofastidiosia</taxon>
        <taxon>Candidatus Methanofastidiosales</taxon>
        <taxon>Candidatus Methanofastidiosaceae</taxon>
        <taxon>Candidatus Methanofastidiosum</taxon>
    </lineage>
</organism>
<evidence type="ECO:0000313" key="1">
    <source>
        <dbReference type="EMBL" id="KYC44392.1"/>
    </source>
</evidence>
<dbReference type="Proteomes" id="UP000075398">
    <property type="component" value="Unassembled WGS sequence"/>
</dbReference>
<dbReference type="AlphaFoldDB" id="A0A150IHI0"/>
<reference evidence="1 2" key="1">
    <citation type="journal article" date="2016" name="ISME J.">
        <title>Chasing the elusive Euryarchaeota class WSA2: genomes reveal a uniquely fastidious methyl-reducing methanogen.</title>
        <authorList>
            <person name="Nobu M.K."/>
            <person name="Narihiro T."/>
            <person name="Kuroda K."/>
            <person name="Mei R."/>
            <person name="Liu W.T."/>
        </authorList>
    </citation>
    <scope>NUCLEOTIDE SEQUENCE [LARGE SCALE GENOMIC DNA]</scope>
    <source>
        <strain evidence="1">U1lsi0528_Bin055</strain>
    </source>
</reference>
<gene>
    <name evidence="1" type="ORF">AMQ22_02307</name>
</gene>
<proteinExistence type="predicted"/>
<evidence type="ECO:0000313" key="2">
    <source>
        <dbReference type="Proteomes" id="UP000075398"/>
    </source>
</evidence>
<accession>A0A150IHI0</accession>
<dbReference type="EMBL" id="LNGC01000286">
    <property type="protein sequence ID" value="KYC44392.1"/>
    <property type="molecule type" value="Genomic_DNA"/>
</dbReference>
<protein>
    <submittedName>
        <fullName evidence="1">Uncharacterized protein</fullName>
    </submittedName>
</protein>